<evidence type="ECO:0000313" key="1">
    <source>
        <dbReference type="EMBL" id="KAK1124111.1"/>
    </source>
</evidence>
<gene>
    <name evidence="1" type="ORF">K0M31_007134</name>
</gene>
<accession>A0AA40FSE8</accession>
<reference evidence="1" key="1">
    <citation type="submission" date="2021-10" db="EMBL/GenBank/DDBJ databases">
        <title>Melipona bicolor Genome sequencing and assembly.</title>
        <authorList>
            <person name="Araujo N.S."/>
            <person name="Arias M.C."/>
        </authorList>
    </citation>
    <scope>NUCLEOTIDE SEQUENCE</scope>
    <source>
        <strain evidence="1">USP_2M_L1-L4_2017</strain>
        <tissue evidence="1">Whole body</tissue>
    </source>
</reference>
<dbReference type="EMBL" id="JAHYIQ010000019">
    <property type="protein sequence ID" value="KAK1124111.1"/>
    <property type="molecule type" value="Genomic_DNA"/>
</dbReference>
<protein>
    <submittedName>
        <fullName evidence="1">Uncharacterized protein</fullName>
    </submittedName>
</protein>
<evidence type="ECO:0000313" key="2">
    <source>
        <dbReference type="Proteomes" id="UP001177670"/>
    </source>
</evidence>
<organism evidence="1 2">
    <name type="scientific">Melipona bicolor</name>
    <dbReference type="NCBI Taxonomy" id="60889"/>
    <lineage>
        <taxon>Eukaryota</taxon>
        <taxon>Metazoa</taxon>
        <taxon>Ecdysozoa</taxon>
        <taxon>Arthropoda</taxon>
        <taxon>Hexapoda</taxon>
        <taxon>Insecta</taxon>
        <taxon>Pterygota</taxon>
        <taxon>Neoptera</taxon>
        <taxon>Endopterygota</taxon>
        <taxon>Hymenoptera</taxon>
        <taxon>Apocrita</taxon>
        <taxon>Aculeata</taxon>
        <taxon>Apoidea</taxon>
        <taxon>Anthophila</taxon>
        <taxon>Apidae</taxon>
        <taxon>Melipona</taxon>
    </lineage>
</organism>
<dbReference type="AlphaFoldDB" id="A0AA40FSE8"/>
<dbReference type="Proteomes" id="UP001177670">
    <property type="component" value="Unassembled WGS sequence"/>
</dbReference>
<name>A0AA40FSE8_9HYME</name>
<keyword evidence="2" id="KW-1185">Reference proteome</keyword>
<comment type="caution">
    <text evidence="1">The sequence shown here is derived from an EMBL/GenBank/DDBJ whole genome shotgun (WGS) entry which is preliminary data.</text>
</comment>
<proteinExistence type="predicted"/>
<sequence>MELYKKCLKRPMEPVATSGQIKKDVVKMEPLCAEDVGPLCNMGDLVAKFKTIKSGIATKCRQKQKGPPPKEKNTADILKFYNLLMMNMVYPTNWKINRIILINPNRVKDVTN</sequence>